<evidence type="ECO:0000256" key="3">
    <source>
        <dbReference type="ARBA" id="ARBA00035643"/>
    </source>
</evidence>
<dbReference type="PANTHER" id="PTHR36852:SF1">
    <property type="entry name" value="PROTEIN GVPL 2"/>
    <property type="match status" value="1"/>
</dbReference>
<evidence type="ECO:0000313" key="5">
    <source>
        <dbReference type="Proteomes" id="UP001519332"/>
    </source>
</evidence>
<keyword evidence="1" id="KW-0304">Gas vesicle</keyword>
<dbReference type="Pfam" id="PF06386">
    <property type="entry name" value="GvpL_GvpF"/>
    <property type="match status" value="1"/>
</dbReference>
<evidence type="ECO:0008006" key="6">
    <source>
        <dbReference type="Google" id="ProtNLM"/>
    </source>
</evidence>
<accession>A0ABS4TFU6</accession>
<reference evidence="4 5" key="1">
    <citation type="submission" date="2021-03" db="EMBL/GenBank/DDBJ databases">
        <title>Sequencing the genomes of 1000 actinobacteria strains.</title>
        <authorList>
            <person name="Klenk H.-P."/>
        </authorList>
    </citation>
    <scope>NUCLEOTIDE SEQUENCE [LARGE SCALE GENOMIC DNA]</scope>
    <source>
        <strain evidence="4 5">DSM 46670</strain>
    </source>
</reference>
<proteinExistence type="inferred from homology"/>
<comment type="similarity">
    <text evidence="3">Belongs to the gas vesicle GvpF/GvpL family.</text>
</comment>
<dbReference type="RefSeq" id="WP_209638345.1">
    <property type="nucleotide sequence ID" value="NZ_JAGINW010000001.1"/>
</dbReference>
<gene>
    <name evidence="4" type="ORF">JOF56_003091</name>
</gene>
<sequence length="247" mass="27238">MRAAVMTGDRGLCVYAITRGREWDRVTFPEMHAGQSPALISQNGLGLVAAEVDLALFGGVNAESAEDGLLARLAREHDAVVRAVFDHEPVLPLRFGTIVTDTAAARRLLDSGHAQVSEWLDRVANHREWGVRVEHEDTDQRSNVPLTGISGADYLRMGRQSQMSWQKRASTVQSLHIELARHATSAANRARPRALLDATYLVPQANEDEFRAAAARLHEEVQRLGATVHATGPWPPYSFTRIELAVH</sequence>
<evidence type="ECO:0000313" key="4">
    <source>
        <dbReference type="EMBL" id="MBP2322706.1"/>
    </source>
</evidence>
<dbReference type="PANTHER" id="PTHR36852">
    <property type="entry name" value="PROTEIN GVPL 2"/>
    <property type="match status" value="1"/>
</dbReference>
<name>A0ABS4TFU6_9PSEU</name>
<evidence type="ECO:0000256" key="1">
    <source>
        <dbReference type="ARBA" id="ARBA00022987"/>
    </source>
</evidence>
<comment type="caution">
    <text evidence="4">The sequence shown here is derived from an EMBL/GenBank/DDBJ whole genome shotgun (WGS) entry which is preliminary data.</text>
</comment>
<keyword evidence="5" id="KW-1185">Reference proteome</keyword>
<evidence type="ECO:0000256" key="2">
    <source>
        <dbReference type="ARBA" id="ARBA00035108"/>
    </source>
</evidence>
<protein>
    <recommendedName>
        <fullName evidence="6">Gas vesicle synthesis protein GvpL/GvpF</fullName>
    </recommendedName>
</protein>
<dbReference type="Proteomes" id="UP001519332">
    <property type="component" value="Unassembled WGS sequence"/>
</dbReference>
<comment type="subcellular location">
    <subcellularLocation>
        <location evidence="2">Gas vesicle</location>
    </subcellularLocation>
</comment>
<organism evidence="4 5">
    <name type="scientific">Kibdelosporangium banguiense</name>
    <dbReference type="NCBI Taxonomy" id="1365924"/>
    <lineage>
        <taxon>Bacteria</taxon>
        <taxon>Bacillati</taxon>
        <taxon>Actinomycetota</taxon>
        <taxon>Actinomycetes</taxon>
        <taxon>Pseudonocardiales</taxon>
        <taxon>Pseudonocardiaceae</taxon>
        <taxon>Kibdelosporangium</taxon>
    </lineage>
</organism>
<dbReference type="InterPro" id="IPR009430">
    <property type="entry name" value="GvpL/GvpF"/>
</dbReference>
<dbReference type="EMBL" id="JAGINW010000001">
    <property type="protein sequence ID" value="MBP2322706.1"/>
    <property type="molecule type" value="Genomic_DNA"/>
</dbReference>